<organism evidence="6 7">
    <name type="scientific">Ruegeria conchae</name>
    <dbReference type="NCBI Taxonomy" id="981384"/>
    <lineage>
        <taxon>Bacteria</taxon>
        <taxon>Pseudomonadati</taxon>
        <taxon>Pseudomonadota</taxon>
        <taxon>Alphaproteobacteria</taxon>
        <taxon>Rhodobacterales</taxon>
        <taxon>Roseobacteraceae</taxon>
        <taxon>Ruegeria</taxon>
    </lineage>
</organism>
<feature type="transmembrane region" description="Helical" evidence="4">
    <location>
        <begin position="347"/>
        <end position="369"/>
    </location>
</feature>
<dbReference type="InterPro" id="IPR050327">
    <property type="entry name" value="Proton-linked_MCT"/>
</dbReference>
<comment type="caution">
    <text evidence="6">The sequence shown here is derived from an EMBL/GenBank/DDBJ whole genome shotgun (WGS) entry which is preliminary data.</text>
</comment>
<dbReference type="STRING" id="981384.GCA_000192475_00615"/>
<sequence>MTRPGLRRFLIQNANWLGAGVLLTFLSSFGQTFFISIFAGEIRAEFELSHGAWGGIYSLGTTVSALVMIWAGGLTDIFRVRVLGPAVLTGLALAALAMALNVWLILLPVVVFFLRLLGQGMSSHLAAVAMARWFTATRGKALSIATLGYAIGEALLPLTFVAALAFLDWRWLWGLAACITTLGIPVLIRLLRQERTPQSLATNASSVGMQGRQWTRREALLNPLFWFMTPAILAPSAFITAFFFHQVHLAEIKGWPHIQLVALFPVFTGVSILSMFAAGWALDKWGTTRMMPYYQLPMAIGFAILSVSTSIGGALIGMVFLALTAGAHNPLPSAFWAEFYGTRHIGAIKAMAAAVMVLGSAIGPALTGMLIDKGASLNTQFFWIAAFFLCVCGLVRIGIARALQSG</sequence>
<dbReference type="PANTHER" id="PTHR11360:SF308">
    <property type="entry name" value="BLL3089 PROTEIN"/>
    <property type="match status" value="1"/>
</dbReference>
<gene>
    <name evidence="6" type="ORF">CLV75_3022</name>
</gene>
<feature type="transmembrane region" description="Helical" evidence="4">
    <location>
        <begin position="141"/>
        <end position="165"/>
    </location>
</feature>
<dbReference type="GO" id="GO:0022857">
    <property type="term" value="F:transmembrane transporter activity"/>
    <property type="evidence" value="ECO:0007669"/>
    <property type="project" value="InterPro"/>
</dbReference>
<dbReference type="Pfam" id="PF07690">
    <property type="entry name" value="MFS_1"/>
    <property type="match status" value="1"/>
</dbReference>
<evidence type="ECO:0000256" key="3">
    <source>
        <dbReference type="ARBA" id="ARBA00023136"/>
    </source>
</evidence>
<dbReference type="InterPro" id="IPR020846">
    <property type="entry name" value="MFS_dom"/>
</dbReference>
<protein>
    <submittedName>
        <fullName evidence="6">Sugar phosphate permease</fullName>
    </submittedName>
</protein>
<evidence type="ECO:0000256" key="2">
    <source>
        <dbReference type="ARBA" id="ARBA00022989"/>
    </source>
</evidence>
<dbReference type="InterPro" id="IPR011701">
    <property type="entry name" value="MFS"/>
</dbReference>
<feature type="transmembrane region" description="Helical" evidence="4">
    <location>
        <begin position="16"/>
        <end position="39"/>
    </location>
</feature>
<feature type="transmembrane region" description="Helical" evidence="4">
    <location>
        <begin position="302"/>
        <end position="327"/>
    </location>
</feature>
<name>A0A497Z9U0_9RHOB</name>
<accession>A0A497Z9U0</accession>
<feature type="transmembrane region" description="Helical" evidence="4">
    <location>
        <begin position="257"/>
        <end position="282"/>
    </location>
</feature>
<dbReference type="Proteomes" id="UP000271700">
    <property type="component" value="Unassembled WGS sequence"/>
</dbReference>
<feature type="domain" description="Major facilitator superfamily (MFS) profile" evidence="5">
    <location>
        <begin position="16"/>
        <end position="404"/>
    </location>
</feature>
<evidence type="ECO:0000313" key="7">
    <source>
        <dbReference type="Proteomes" id="UP000271700"/>
    </source>
</evidence>
<evidence type="ECO:0000313" key="6">
    <source>
        <dbReference type="EMBL" id="RLK03643.1"/>
    </source>
</evidence>
<feature type="transmembrane region" description="Helical" evidence="4">
    <location>
        <begin position="381"/>
        <end position="403"/>
    </location>
</feature>
<keyword evidence="2 4" id="KW-1133">Transmembrane helix</keyword>
<keyword evidence="3 4" id="KW-0472">Membrane</keyword>
<dbReference type="AlphaFoldDB" id="A0A497Z9U0"/>
<evidence type="ECO:0000259" key="5">
    <source>
        <dbReference type="PROSITE" id="PS50850"/>
    </source>
</evidence>
<keyword evidence="7" id="KW-1185">Reference proteome</keyword>
<dbReference type="Gene3D" id="1.20.1250.20">
    <property type="entry name" value="MFS general substrate transporter like domains"/>
    <property type="match status" value="1"/>
</dbReference>
<dbReference type="OrthoDB" id="1404228at2"/>
<dbReference type="RefSeq" id="WP_010442990.1">
    <property type="nucleotide sequence ID" value="NZ_AEYW01000022.1"/>
</dbReference>
<feature type="transmembrane region" description="Helical" evidence="4">
    <location>
        <begin position="224"/>
        <end position="245"/>
    </location>
</feature>
<keyword evidence="1 4" id="KW-0812">Transmembrane</keyword>
<dbReference type="SUPFAM" id="SSF103473">
    <property type="entry name" value="MFS general substrate transporter"/>
    <property type="match status" value="1"/>
</dbReference>
<dbReference type="InterPro" id="IPR036259">
    <property type="entry name" value="MFS_trans_sf"/>
</dbReference>
<dbReference type="PANTHER" id="PTHR11360">
    <property type="entry name" value="MONOCARBOXYLATE TRANSPORTER"/>
    <property type="match status" value="1"/>
</dbReference>
<reference evidence="6 7" key="1">
    <citation type="submission" date="2018-10" db="EMBL/GenBank/DDBJ databases">
        <title>Genomic Encyclopedia of Archaeal and Bacterial Type Strains, Phase II (KMG-II): from individual species to whole genera.</title>
        <authorList>
            <person name="Goeker M."/>
        </authorList>
    </citation>
    <scope>NUCLEOTIDE SEQUENCE [LARGE SCALE GENOMIC DNA]</scope>
    <source>
        <strain evidence="6 7">DSM 29317</strain>
    </source>
</reference>
<evidence type="ECO:0000256" key="4">
    <source>
        <dbReference type="SAM" id="Phobius"/>
    </source>
</evidence>
<feature type="transmembrane region" description="Helical" evidence="4">
    <location>
        <begin position="82"/>
        <end position="106"/>
    </location>
</feature>
<feature type="transmembrane region" description="Helical" evidence="4">
    <location>
        <begin position="171"/>
        <end position="191"/>
    </location>
</feature>
<dbReference type="PROSITE" id="PS50850">
    <property type="entry name" value="MFS"/>
    <property type="match status" value="1"/>
</dbReference>
<evidence type="ECO:0000256" key="1">
    <source>
        <dbReference type="ARBA" id="ARBA00022692"/>
    </source>
</evidence>
<proteinExistence type="predicted"/>
<dbReference type="EMBL" id="RCCT01000004">
    <property type="protein sequence ID" value="RLK03643.1"/>
    <property type="molecule type" value="Genomic_DNA"/>
</dbReference>
<feature type="transmembrane region" description="Helical" evidence="4">
    <location>
        <begin position="51"/>
        <end position="70"/>
    </location>
</feature>